<evidence type="ECO:0000313" key="1">
    <source>
        <dbReference type="EMBL" id="KAK3585250.1"/>
    </source>
</evidence>
<proteinExistence type="predicted"/>
<keyword evidence="2" id="KW-1185">Reference proteome</keyword>
<reference evidence="1" key="2">
    <citation type="journal article" date="2021" name="Genome Biol. Evol.">
        <title>Developing a high-quality reference genome for a parasitic bivalve with doubly uniparental inheritance (Bivalvia: Unionida).</title>
        <authorList>
            <person name="Smith C.H."/>
        </authorList>
    </citation>
    <scope>NUCLEOTIDE SEQUENCE</scope>
    <source>
        <strain evidence="1">CHS0354</strain>
        <tissue evidence="1">Mantle</tissue>
    </source>
</reference>
<reference evidence="1" key="1">
    <citation type="journal article" date="2021" name="Genome Biol. Evol.">
        <title>A High-Quality Reference Genome for a Parasitic Bivalve with Doubly Uniparental Inheritance (Bivalvia: Unionida).</title>
        <authorList>
            <person name="Smith C.H."/>
        </authorList>
    </citation>
    <scope>NUCLEOTIDE SEQUENCE</scope>
    <source>
        <strain evidence="1">CHS0354</strain>
    </source>
</reference>
<sequence length="179" mass="20402">MSVMGMRGIKEIDFDNIGLIIIVSATRSECCFHSEHLRHMMRHPQGLHMHQACAGGKKRFRSSAHYTDSAPDNGQFNMTWLSMWTPKISPSMAHMLDLKLILARFTKQKPVFQAKPHFHAVYCCGSCHQRRGESPPILAANILDTSSGCFNWLTNVLLKRETNTCLRSTKTWTVARRSR</sequence>
<evidence type="ECO:0000313" key="2">
    <source>
        <dbReference type="Proteomes" id="UP001195483"/>
    </source>
</evidence>
<dbReference type="Proteomes" id="UP001195483">
    <property type="component" value="Unassembled WGS sequence"/>
</dbReference>
<name>A0AAE0S5C8_9BIVA</name>
<comment type="caution">
    <text evidence="1">The sequence shown here is derived from an EMBL/GenBank/DDBJ whole genome shotgun (WGS) entry which is preliminary data.</text>
</comment>
<dbReference type="AlphaFoldDB" id="A0AAE0S5C8"/>
<organism evidence="1 2">
    <name type="scientific">Potamilus streckersoni</name>
    <dbReference type="NCBI Taxonomy" id="2493646"/>
    <lineage>
        <taxon>Eukaryota</taxon>
        <taxon>Metazoa</taxon>
        <taxon>Spiralia</taxon>
        <taxon>Lophotrochozoa</taxon>
        <taxon>Mollusca</taxon>
        <taxon>Bivalvia</taxon>
        <taxon>Autobranchia</taxon>
        <taxon>Heteroconchia</taxon>
        <taxon>Palaeoheterodonta</taxon>
        <taxon>Unionida</taxon>
        <taxon>Unionoidea</taxon>
        <taxon>Unionidae</taxon>
        <taxon>Ambleminae</taxon>
        <taxon>Lampsilini</taxon>
        <taxon>Potamilus</taxon>
    </lineage>
</organism>
<reference evidence="1" key="3">
    <citation type="submission" date="2023-05" db="EMBL/GenBank/DDBJ databases">
        <authorList>
            <person name="Smith C.H."/>
        </authorList>
    </citation>
    <scope>NUCLEOTIDE SEQUENCE</scope>
    <source>
        <strain evidence="1">CHS0354</strain>
        <tissue evidence="1">Mantle</tissue>
    </source>
</reference>
<dbReference type="EMBL" id="JAEAOA010000438">
    <property type="protein sequence ID" value="KAK3585250.1"/>
    <property type="molecule type" value="Genomic_DNA"/>
</dbReference>
<accession>A0AAE0S5C8</accession>
<gene>
    <name evidence="1" type="ORF">CHS0354_006297</name>
</gene>
<protein>
    <submittedName>
        <fullName evidence="1">Uncharacterized protein</fullName>
    </submittedName>
</protein>